<keyword evidence="8" id="KW-0411">Iron-sulfur</keyword>
<feature type="domain" description="4Fe-4S ferredoxin-type" evidence="9">
    <location>
        <begin position="68"/>
        <end position="96"/>
    </location>
</feature>
<name>A0A2V1GQ73_9GAMM</name>
<dbReference type="GO" id="GO:0016491">
    <property type="term" value="F:oxidoreductase activity"/>
    <property type="evidence" value="ECO:0007669"/>
    <property type="project" value="UniProtKB-KW"/>
</dbReference>
<dbReference type="InterPro" id="IPR023912">
    <property type="entry name" value="YjjW_bact"/>
</dbReference>
<protein>
    <submittedName>
        <fullName evidence="11">YjjW family glycine radical enzyme activase</fullName>
    </submittedName>
</protein>
<evidence type="ECO:0000313" key="11">
    <source>
        <dbReference type="EMBL" id="PVZ65689.1"/>
    </source>
</evidence>
<gene>
    <name evidence="11" type="primary">yjjW</name>
    <name evidence="11" type="ORF">DC094_17550</name>
</gene>
<dbReference type="OrthoDB" id="9782387at2"/>
<dbReference type="InterPro" id="IPR012839">
    <property type="entry name" value="Organic_radical_activase"/>
</dbReference>
<dbReference type="NCBIfam" id="TIGR04041">
    <property type="entry name" value="activase_YjjW"/>
    <property type="match status" value="1"/>
</dbReference>
<evidence type="ECO:0000256" key="4">
    <source>
        <dbReference type="ARBA" id="ARBA00022691"/>
    </source>
</evidence>
<reference evidence="11 12" key="1">
    <citation type="submission" date="2018-04" db="EMBL/GenBank/DDBJ databases">
        <title>Thalassorhabdus spongiae gen. nov., sp. nov., isolated from a marine sponge in South-West Iceland.</title>
        <authorList>
            <person name="Knobloch S."/>
            <person name="Daussin A."/>
            <person name="Johannsson R."/>
            <person name="Marteinsson V.T."/>
        </authorList>
    </citation>
    <scope>NUCLEOTIDE SEQUENCE [LARGE SCALE GENOMIC DNA]</scope>
    <source>
        <strain evidence="11 12">Hp12</strain>
    </source>
</reference>
<evidence type="ECO:0000313" key="12">
    <source>
        <dbReference type="Proteomes" id="UP000244906"/>
    </source>
</evidence>
<dbReference type="GO" id="GO:0051539">
    <property type="term" value="F:4 iron, 4 sulfur cluster binding"/>
    <property type="evidence" value="ECO:0007669"/>
    <property type="project" value="UniProtKB-KW"/>
</dbReference>
<dbReference type="SFLD" id="SFLDF00392">
    <property type="entry name" value="YjjI_activase"/>
    <property type="match status" value="1"/>
</dbReference>
<comment type="cofactor">
    <cofactor evidence="1">
        <name>[4Fe-4S] cluster</name>
        <dbReference type="ChEBI" id="CHEBI:49883"/>
    </cofactor>
</comment>
<dbReference type="PROSITE" id="PS51918">
    <property type="entry name" value="RADICAL_SAM"/>
    <property type="match status" value="1"/>
</dbReference>
<accession>A0A2V1GQ73</accession>
<dbReference type="Gene3D" id="3.20.20.70">
    <property type="entry name" value="Aldolase class I"/>
    <property type="match status" value="1"/>
</dbReference>
<comment type="caution">
    <text evidence="11">The sequence shown here is derived from an EMBL/GenBank/DDBJ whole genome shotgun (WGS) entry which is preliminary data.</text>
</comment>
<evidence type="ECO:0000256" key="6">
    <source>
        <dbReference type="ARBA" id="ARBA00023002"/>
    </source>
</evidence>
<dbReference type="RefSeq" id="WP_116688428.1">
    <property type="nucleotide sequence ID" value="NZ_CAWNYD010000009.1"/>
</dbReference>
<sequence length="302" mass="33229">MKISRFNRSDDSMLLAQTSDGCTGCSHSPDAESAQALVSRIIPFSCVDGPGNRFVIFLQGCNFQCKNCHNPHSMNACDHCGDCLPGCPSGALSMIDGAVEWDTTLCQSCDQCIDICPKNSTPMAQNISLAEVIEQLLPAAPFLTGVTVSGGEATMQLKFIQQLFRLIKNHPQLSHLDRLIDSNGYLGVKSWQKILPDFDGAMIDIKAIDDTLHQELTGRSNQRVLESIHFLDQHNKLTELRFLAIPDVTDHQADQVAAVVASLSSKPKVRVNAFSNTAVKGEAKKWRNLSLDEKKLIEEKFK</sequence>
<dbReference type="SUPFAM" id="SSF102114">
    <property type="entry name" value="Radical SAM enzymes"/>
    <property type="match status" value="1"/>
</dbReference>
<dbReference type="PROSITE" id="PS00198">
    <property type="entry name" value="4FE4S_FER_1"/>
    <property type="match status" value="1"/>
</dbReference>
<dbReference type="SUPFAM" id="SSF54862">
    <property type="entry name" value="4Fe-4S ferredoxins"/>
    <property type="match status" value="1"/>
</dbReference>
<evidence type="ECO:0000256" key="3">
    <source>
        <dbReference type="ARBA" id="ARBA00022485"/>
    </source>
</evidence>
<feature type="domain" description="4Fe-4S ferredoxin-type" evidence="9">
    <location>
        <begin position="97"/>
        <end position="126"/>
    </location>
</feature>
<dbReference type="EMBL" id="QDDL01000009">
    <property type="protein sequence ID" value="PVZ65689.1"/>
    <property type="molecule type" value="Genomic_DNA"/>
</dbReference>
<dbReference type="InterPro" id="IPR007197">
    <property type="entry name" value="rSAM"/>
</dbReference>
<evidence type="ECO:0000256" key="2">
    <source>
        <dbReference type="ARBA" id="ARBA00009777"/>
    </source>
</evidence>
<evidence type="ECO:0000256" key="5">
    <source>
        <dbReference type="ARBA" id="ARBA00022723"/>
    </source>
</evidence>
<evidence type="ECO:0000256" key="1">
    <source>
        <dbReference type="ARBA" id="ARBA00001966"/>
    </source>
</evidence>
<dbReference type="InterPro" id="IPR058240">
    <property type="entry name" value="rSAM_sf"/>
</dbReference>
<dbReference type="PANTHER" id="PTHR30352">
    <property type="entry name" value="PYRUVATE FORMATE-LYASE-ACTIVATING ENZYME"/>
    <property type="match status" value="1"/>
</dbReference>
<dbReference type="SFLD" id="SFLDG01066">
    <property type="entry name" value="organic_radical-activating_enz"/>
    <property type="match status" value="1"/>
</dbReference>
<dbReference type="InterPro" id="IPR017896">
    <property type="entry name" value="4Fe4S_Fe-S-bd"/>
</dbReference>
<comment type="similarity">
    <text evidence="2">Belongs to the organic radical-activating enzymes family.</text>
</comment>
<keyword evidence="3" id="KW-0004">4Fe-4S</keyword>
<evidence type="ECO:0000259" key="10">
    <source>
        <dbReference type="PROSITE" id="PS51918"/>
    </source>
</evidence>
<dbReference type="SFLD" id="SFLDS00029">
    <property type="entry name" value="Radical_SAM"/>
    <property type="match status" value="1"/>
</dbReference>
<feature type="domain" description="Radical SAM core" evidence="10">
    <location>
        <begin position="47"/>
        <end position="302"/>
    </location>
</feature>
<dbReference type="PANTHER" id="PTHR30352:SF13">
    <property type="entry name" value="GLYCYL-RADICAL ENZYME ACTIVATING ENZYME YJJW-RELATED"/>
    <property type="match status" value="1"/>
</dbReference>
<dbReference type="InterPro" id="IPR034457">
    <property type="entry name" value="Organic_radical-activating"/>
</dbReference>
<proteinExistence type="inferred from homology"/>
<dbReference type="InterPro" id="IPR013785">
    <property type="entry name" value="Aldolase_TIM"/>
</dbReference>
<dbReference type="PIRSF" id="PIRSF000371">
    <property type="entry name" value="PFL_act_enz"/>
    <property type="match status" value="1"/>
</dbReference>
<keyword evidence="5" id="KW-0479">Metal-binding</keyword>
<keyword evidence="4" id="KW-0949">S-adenosyl-L-methionine</keyword>
<dbReference type="InterPro" id="IPR017900">
    <property type="entry name" value="4Fe4S_Fe_S_CS"/>
</dbReference>
<dbReference type="CDD" id="cd01335">
    <property type="entry name" value="Radical_SAM"/>
    <property type="match status" value="1"/>
</dbReference>
<dbReference type="GO" id="GO:0046872">
    <property type="term" value="F:metal ion binding"/>
    <property type="evidence" value="ECO:0007669"/>
    <property type="project" value="UniProtKB-KW"/>
</dbReference>
<organism evidence="11 12">
    <name type="scientific">Pelagibaculum spongiae</name>
    <dbReference type="NCBI Taxonomy" id="2080658"/>
    <lineage>
        <taxon>Bacteria</taxon>
        <taxon>Pseudomonadati</taxon>
        <taxon>Pseudomonadota</taxon>
        <taxon>Gammaproteobacteria</taxon>
        <taxon>Oceanospirillales</taxon>
        <taxon>Pelagibaculum</taxon>
    </lineage>
</organism>
<dbReference type="AlphaFoldDB" id="A0A2V1GQ73"/>
<dbReference type="PROSITE" id="PS01087">
    <property type="entry name" value="RADICAL_ACTIVATING"/>
    <property type="match status" value="1"/>
</dbReference>
<evidence type="ECO:0000256" key="7">
    <source>
        <dbReference type="ARBA" id="ARBA00023004"/>
    </source>
</evidence>
<evidence type="ECO:0000256" key="8">
    <source>
        <dbReference type="ARBA" id="ARBA00023014"/>
    </source>
</evidence>
<keyword evidence="6" id="KW-0560">Oxidoreductase</keyword>
<dbReference type="Gene3D" id="3.30.70.20">
    <property type="match status" value="1"/>
</dbReference>
<dbReference type="Proteomes" id="UP000244906">
    <property type="component" value="Unassembled WGS sequence"/>
</dbReference>
<dbReference type="SFLD" id="SFLDG01118">
    <property type="entry name" value="activating_enzymes__group_2"/>
    <property type="match status" value="1"/>
</dbReference>
<dbReference type="InterPro" id="IPR040074">
    <property type="entry name" value="BssD/PflA/YjjW"/>
</dbReference>
<dbReference type="InterPro" id="IPR001989">
    <property type="entry name" value="Radical_activat_CS"/>
</dbReference>
<keyword evidence="12" id="KW-1185">Reference proteome</keyword>
<dbReference type="PROSITE" id="PS51379">
    <property type="entry name" value="4FE4S_FER_2"/>
    <property type="match status" value="2"/>
</dbReference>
<evidence type="ECO:0000259" key="9">
    <source>
        <dbReference type="PROSITE" id="PS51379"/>
    </source>
</evidence>
<dbReference type="Pfam" id="PF04055">
    <property type="entry name" value="Radical_SAM"/>
    <property type="match status" value="1"/>
</dbReference>
<keyword evidence="7" id="KW-0408">Iron</keyword>